<dbReference type="AlphaFoldDB" id="A0A518B6M1"/>
<dbReference type="EMBL" id="CP036279">
    <property type="protein sequence ID" value="QDU62616.1"/>
    <property type="molecule type" value="Genomic_DNA"/>
</dbReference>
<keyword evidence="3" id="KW-1185">Reference proteome</keyword>
<accession>A0A518B6M1</accession>
<gene>
    <name evidence="2" type="ORF">Pan216_34830</name>
</gene>
<dbReference type="RefSeq" id="WP_419192624.1">
    <property type="nucleotide sequence ID" value="NZ_CP036279.1"/>
</dbReference>
<feature type="region of interest" description="Disordered" evidence="1">
    <location>
        <begin position="36"/>
        <end position="57"/>
    </location>
</feature>
<dbReference type="Proteomes" id="UP000317093">
    <property type="component" value="Chromosome"/>
</dbReference>
<sequence length="241" mass="26996">MRSMLSSVGTLAITLSIGSIGLADDDRGQLIFQDDFERNESQEEKDEVGKGWKTNSKSRAAGNKQVDLRDGTMFVYIHKVADHAVSVNHPFEFTDGAIELRFKLDDKKDSLGLNFADPTFKDVHAGHLFDVRITPRYVLLSDLKTGKMIPKIRDMRRAKTLPPELQSMLKTKERRIPNTLETGKWHDLLVTVKGDQLTASIDGKKIGSFSSEGIAHPTKKLLRLSVPRNATVDDVKMYRGS</sequence>
<dbReference type="InterPro" id="IPR013320">
    <property type="entry name" value="ConA-like_dom_sf"/>
</dbReference>
<name>A0A518B6M1_9BACT</name>
<evidence type="ECO:0008006" key="4">
    <source>
        <dbReference type="Google" id="ProtNLM"/>
    </source>
</evidence>
<dbReference type="Gene3D" id="2.60.120.560">
    <property type="entry name" value="Exo-inulinase, domain 1"/>
    <property type="match status" value="1"/>
</dbReference>
<proteinExistence type="predicted"/>
<dbReference type="SUPFAM" id="SSF49899">
    <property type="entry name" value="Concanavalin A-like lectins/glucanases"/>
    <property type="match status" value="1"/>
</dbReference>
<evidence type="ECO:0000313" key="2">
    <source>
        <dbReference type="EMBL" id="QDU62616.1"/>
    </source>
</evidence>
<protein>
    <recommendedName>
        <fullName evidence="4">3-keto-disaccharide hydrolase domain-containing protein</fullName>
    </recommendedName>
</protein>
<evidence type="ECO:0000313" key="3">
    <source>
        <dbReference type="Proteomes" id="UP000317093"/>
    </source>
</evidence>
<reference evidence="2 3" key="1">
    <citation type="submission" date="2019-02" db="EMBL/GenBank/DDBJ databases">
        <title>Deep-cultivation of Planctomycetes and their phenomic and genomic characterization uncovers novel biology.</title>
        <authorList>
            <person name="Wiegand S."/>
            <person name="Jogler M."/>
            <person name="Boedeker C."/>
            <person name="Pinto D."/>
            <person name="Vollmers J."/>
            <person name="Rivas-Marin E."/>
            <person name="Kohn T."/>
            <person name="Peeters S.H."/>
            <person name="Heuer A."/>
            <person name="Rast P."/>
            <person name="Oberbeckmann S."/>
            <person name="Bunk B."/>
            <person name="Jeske O."/>
            <person name="Meyerdierks A."/>
            <person name="Storesund J.E."/>
            <person name="Kallscheuer N."/>
            <person name="Luecker S."/>
            <person name="Lage O.M."/>
            <person name="Pohl T."/>
            <person name="Merkel B.J."/>
            <person name="Hornburger P."/>
            <person name="Mueller R.-W."/>
            <person name="Bruemmer F."/>
            <person name="Labrenz M."/>
            <person name="Spormann A.M."/>
            <person name="Op den Camp H."/>
            <person name="Overmann J."/>
            <person name="Amann R."/>
            <person name="Jetten M.S.M."/>
            <person name="Mascher T."/>
            <person name="Medema M.H."/>
            <person name="Devos D.P."/>
            <person name="Kaster A.-K."/>
            <person name="Ovreas L."/>
            <person name="Rohde M."/>
            <person name="Galperin M.Y."/>
            <person name="Jogler C."/>
        </authorList>
    </citation>
    <scope>NUCLEOTIDE SEQUENCE [LARGE SCALE GENOMIC DNA]</scope>
    <source>
        <strain evidence="2 3">Pan216</strain>
    </source>
</reference>
<evidence type="ECO:0000256" key="1">
    <source>
        <dbReference type="SAM" id="MobiDB-lite"/>
    </source>
</evidence>
<dbReference type="KEGG" id="knv:Pan216_34830"/>
<organism evidence="2 3">
    <name type="scientific">Kolteria novifilia</name>
    <dbReference type="NCBI Taxonomy" id="2527975"/>
    <lineage>
        <taxon>Bacteria</taxon>
        <taxon>Pseudomonadati</taxon>
        <taxon>Planctomycetota</taxon>
        <taxon>Planctomycetia</taxon>
        <taxon>Kolteriales</taxon>
        <taxon>Kolteriaceae</taxon>
        <taxon>Kolteria</taxon>
    </lineage>
</organism>
<feature type="compositionally biased region" description="Basic and acidic residues" evidence="1">
    <location>
        <begin position="36"/>
        <end position="50"/>
    </location>
</feature>